<dbReference type="AlphaFoldDB" id="A0AAW9QNB9"/>
<dbReference type="Proteomes" id="UP001328733">
    <property type="component" value="Unassembled WGS sequence"/>
</dbReference>
<dbReference type="CDD" id="cd16382">
    <property type="entry name" value="XisI-like"/>
    <property type="match status" value="1"/>
</dbReference>
<evidence type="ECO:0000313" key="1">
    <source>
        <dbReference type="EMBL" id="MEG3435517.1"/>
    </source>
</evidence>
<dbReference type="RefSeq" id="WP_332862968.1">
    <property type="nucleotide sequence ID" value="NZ_JBAFSM010000001.1"/>
</dbReference>
<comment type="caution">
    <text evidence="1">The sequence shown here is derived from an EMBL/GenBank/DDBJ whole genome shotgun (WGS) entry which is preliminary data.</text>
</comment>
<accession>A0AAW9QNB9</accession>
<dbReference type="Gene3D" id="3.30.310.110">
    <property type="entry name" value="XisI-like"/>
    <property type="match status" value="1"/>
</dbReference>
<reference evidence="1 2" key="1">
    <citation type="submission" date="2024-01" db="EMBL/GenBank/DDBJ databases">
        <title>Genomic insights into the taxonomy and metabolism of the cyanobacterium Pannus brasiliensis CCIBt3594.</title>
        <authorList>
            <person name="Machado M."/>
            <person name="Botero N.B."/>
            <person name="Andreote A.P.D."/>
            <person name="Feitosa A.M.T."/>
            <person name="Popin R."/>
            <person name="Sivonen K."/>
            <person name="Fiore M.F."/>
        </authorList>
    </citation>
    <scope>NUCLEOTIDE SEQUENCE [LARGE SCALE GENOMIC DNA]</scope>
    <source>
        <strain evidence="1 2">CCIBt3594</strain>
    </source>
</reference>
<name>A0AAW9QNB9_9CHRO</name>
<dbReference type="SUPFAM" id="SSF143847">
    <property type="entry name" value="XisI-like"/>
    <property type="match status" value="1"/>
</dbReference>
<dbReference type="EMBL" id="JBAFSM010000001">
    <property type="protein sequence ID" value="MEG3435517.1"/>
    <property type="molecule type" value="Genomic_DNA"/>
</dbReference>
<organism evidence="1 2">
    <name type="scientific">Pannus brasiliensis CCIBt3594</name>
    <dbReference type="NCBI Taxonomy" id="1427578"/>
    <lineage>
        <taxon>Bacteria</taxon>
        <taxon>Bacillati</taxon>
        <taxon>Cyanobacteriota</taxon>
        <taxon>Cyanophyceae</taxon>
        <taxon>Oscillatoriophycideae</taxon>
        <taxon>Chroococcales</taxon>
        <taxon>Microcystaceae</taxon>
        <taxon>Pannus</taxon>
    </lineage>
</organism>
<evidence type="ECO:0000313" key="2">
    <source>
        <dbReference type="Proteomes" id="UP001328733"/>
    </source>
</evidence>
<dbReference type="Pfam" id="PF08869">
    <property type="entry name" value="XisI"/>
    <property type="match status" value="1"/>
</dbReference>
<sequence length="129" mass="15101">MPSGDLYHEAVKTALIMEKLTFYRGAIEKILTEYRDRLSSATVEEVENCLSFDAVRDHYFWFRVGWEGKRRVSQISVYIRLKNGKIWIEEDWTERGIATDWLEAGISPEEIVLGFHHPSKRFLTEFATA</sequence>
<dbReference type="InterPro" id="IPR035943">
    <property type="entry name" value="XisI-like_sf"/>
</dbReference>
<proteinExistence type="predicted"/>
<dbReference type="InterPro" id="IPR014968">
    <property type="entry name" value="XisI"/>
</dbReference>
<gene>
    <name evidence="1" type="ORF">V0288_00150</name>
</gene>
<protein>
    <submittedName>
        <fullName evidence="1">XisI protein</fullName>
    </submittedName>
</protein>
<keyword evidence="2" id="KW-1185">Reference proteome</keyword>